<evidence type="ECO:0000259" key="6">
    <source>
        <dbReference type="Pfam" id="PF04542"/>
    </source>
</evidence>
<keyword evidence="2" id="KW-0805">Transcription regulation</keyword>
<dbReference type="SUPFAM" id="SSF88659">
    <property type="entry name" value="Sigma3 and sigma4 domains of RNA polymerase sigma factors"/>
    <property type="match status" value="1"/>
</dbReference>
<organism evidence="8 9">
    <name type="scientific">Polymorphobacter multimanifer</name>
    <dbReference type="NCBI Taxonomy" id="1070431"/>
    <lineage>
        <taxon>Bacteria</taxon>
        <taxon>Pseudomonadati</taxon>
        <taxon>Pseudomonadota</taxon>
        <taxon>Alphaproteobacteria</taxon>
        <taxon>Sphingomonadales</taxon>
        <taxon>Sphingosinicellaceae</taxon>
        <taxon>Polymorphobacter</taxon>
    </lineage>
</organism>
<feature type="domain" description="RNA polymerase sigma factor 70 region 4 type 2" evidence="7">
    <location>
        <begin position="140"/>
        <end position="191"/>
    </location>
</feature>
<evidence type="ECO:0000256" key="1">
    <source>
        <dbReference type="ARBA" id="ARBA00010641"/>
    </source>
</evidence>
<name>A0A841L8W9_9SPHN</name>
<dbReference type="CDD" id="cd06171">
    <property type="entry name" value="Sigma70_r4"/>
    <property type="match status" value="1"/>
</dbReference>
<dbReference type="SUPFAM" id="SSF88946">
    <property type="entry name" value="Sigma2 domain of RNA polymerase sigma factors"/>
    <property type="match status" value="1"/>
</dbReference>
<dbReference type="Proteomes" id="UP000538147">
    <property type="component" value="Unassembled WGS sequence"/>
</dbReference>
<dbReference type="GO" id="GO:0006352">
    <property type="term" value="P:DNA-templated transcription initiation"/>
    <property type="evidence" value="ECO:0007669"/>
    <property type="project" value="InterPro"/>
</dbReference>
<evidence type="ECO:0000256" key="2">
    <source>
        <dbReference type="ARBA" id="ARBA00023015"/>
    </source>
</evidence>
<dbReference type="InterPro" id="IPR007627">
    <property type="entry name" value="RNA_pol_sigma70_r2"/>
</dbReference>
<dbReference type="InterPro" id="IPR013249">
    <property type="entry name" value="RNA_pol_sigma70_r4_t2"/>
</dbReference>
<accession>A0A841L8W9</accession>
<proteinExistence type="inferred from homology"/>
<dbReference type="Pfam" id="PF08281">
    <property type="entry name" value="Sigma70_r4_2"/>
    <property type="match status" value="1"/>
</dbReference>
<dbReference type="InterPro" id="IPR013325">
    <property type="entry name" value="RNA_pol_sigma_r2"/>
</dbReference>
<dbReference type="PANTHER" id="PTHR43133">
    <property type="entry name" value="RNA POLYMERASE ECF-TYPE SIGMA FACTO"/>
    <property type="match status" value="1"/>
</dbReference>
<comment type="caution">
    <text evidence="8">The sequence shown here is derived from an EMBL/GenBank/DDBJ whole genome shotgun (WGS) entry which is preliminary data.</text>
</comment>
<dbReference type="RefSeq" id="WP_243453301.1">
    <property type="nucleotide sequence ID" value="NZ_BMOX01000004.1"/>
</dbReference>
<dbReference type="NCBIfam" id="TIGR02937">
    <property type="entry name" value="sigma70-ECF"/>
    <property type="match status" value="1"/>
</dbReference>
<dbReference type="InterPro" id="IPR039425">
    <property type="entry name" value="RNA_pol_sigma-70-like"/>
</dbReference>
<evidence type="ECO:0000313" key="9">
    <source>
        <dbReference type="Proteomes" id="UP000538147"/>
    </source>
</evidence>
<evidence type="ECO:0000256" key="5">
    <source>
        <dbReference type="ARBA" id="ARBA00023163"/>
    </source>
</evidence>
<dbReference type="Gene3D" id="1.10.1740.10">
    <property type="match status" value="1"/>
</dbReference>
<protein>
    <submittedName>
        <fullName evidence="8">RNA polymerase sigma-70 factor (ECF subfamily)</fullName>
    </submittedName>
</protein>
<dbReference type="AlphaFoldDB" id="A0A841L8W9"/>
<gene>
    <name evidence="8" type="ORF">FHS79_002816</name>
</gene>
<evidence type="ECO:0000259" key="7">
    <source>
        <dbReference type="Pfam" id="PF08281"/>
    </source>
</evidence>
<evidence type="ECO:0000256" key="4">
    <source>
        <dbReference type="ARBA" id="ARBA00023125"/>
    </source>
</evidence>
<keyword evidence="5" id="KW-0804">Transcription</keyword>
<evidence type="ECO:0000313" key="8">
    <source>
        <dbReference type="EMBL" id="MBB6228626.1"/>
    </source>
</evidence>
<dbReference type="InterPro" id="IPR014284">
    <property type="entry name" value="RNA_pol_sigma-70_dom"/>
</dbReference>
<dbReference type="PANTHER" id="PTHR43133:SF8">
    <property type="entry name" value="RNA POLYMERASE SIGMA FACTOR HI_1459-RELATED"/>
    <property type="match status" value="1"/>
</dbReference>
<dbReference type="Pfam" id="PF04542">
    <property type="entry name" value="Sigma70_r2"/>
    <property type="match status" value="1"/>
</dbReference>
<reference evidence="8 9" key="1">
    <citation type="submission" date="2020-08" db="EMBL/GenBank/DDBJ databases">
        <title>Genomic Encyclopedia of Type Strains, Phase IV (KMG-IV): sequencing the most valuable type-strain genomes for metagenomic binning, comparative biology and taxonomic classification.</title>
        <authorList>
            <person name="Goeker M."/>
        </authorList>
    </citation>
    <scope>NUCLEOTIDE SEQUENCE [LARGE SCALE GENOMIC DNA]</scope>
    <source>
        <strain evidence="8 9">DSM 102189</strain>
    </source>
</reference>
<feature type="domain" description="RNA polymerase sigma-70 region 2" evidence="6">
    <location>
        <begin position="37"/>
        <end position="103"/>
    </location>
</feature>
<evidence type="ECO:0000256" key="3">
    <source>
        <dbReference type="ARBA" id="ARBA00023082"/>
    </source>
</evidence>
<dbReference type="GO" id="GO:0003677">
    <property type="term" value="F:DNA binding"/>
    <property type="evidence" value="ECO:0007669"/>
    <property type="project" value="UniProtKB-KW"/>
</dbReference>
<dbReference type="InterPro" id="IPR036388">
    <property type="entry name" value="WH-like_DNA-bd_sf"/>
</dbReference>
<dbReference type="InterPro" id="IPR013324">
    <property type="entry name" value="RNA_pol_sigma_r3/r4-like"/>
</dbReference>
<sequence length="198" mass="21878">MKPSDRQVAVRHDLELCSDGELAVLALDRANAAFAILMQRYETRIYRLIRSYVGQNNDAIDLVQESFVAAWLALSTYDPARPFGTWLARIAINKSRDWGRRRAVRAFFTFAAPLGGDVLEIPDESIAADITVSDRQRMAAVARALPQLPAQLKEPLILCTVDGLSQADAASVLGISEKAVETRIRRARARLTVILGDT</sequence>
<dbReference type="Gene3D" id="1.10.10.10">
    <property type="entry name" value="Winged helix-like DNA-binding domain superfamily/Winged helix DNA-binding domain"/>
    <property type="match status" value="1"/>
</dbReference>
<dbReference type="EMBL" id="JACIIV010000021">
    <property type="protein sequence ID" value="MBB6228626.1"/>
    <property type="molecule type" value="Genomic_DNA"/>
</dbReference>
<keyword evidence="4" id="KW-0238">DNA-binding</keyword>
<keyword evidence="9" id="KW-1185">Reference proteome</keyword>
<comment type="similarity">
    <text evidence="1">Belongs to the sigma-70 factor family. ECF subfamily.</text>
</comment>
<keyword evidence="3" id="KW-0731">Sigma factor</keyword>
<dbReference type="GO" id="GO:0016987">
    <property type="term" value="F:sigma factor activity"/>
    <property type="evidence" value="ECO:0007669"/>
    <property type="project" value="UniProtKB-KW"/>
</dbReference>